<dbReference type="RefSeq" id="WP_018643624.1">
    <property type="nucleotide sequence ID" value="NZ_VLLA01000008.1"/>
</dbReference>
<organism evidence="3 4">
    <name type="scientific">Bradyrhizobium huanghuaihaiense</name>
    <dbReference type="NCBI Taxonomy" id="990078"/>
    <lineage>
        <taxon>Bacteria</taxon>
        <taxon>Pseudomonadati</taxon>
        <taxon>Pseudomonadota</taxon>
        <taxon>Alphaproteobacteria</taxon>
        <taxon>Hyphomicrobiales</taxon>
        <taxon>Nitrobacteraceae</taxon>
        <taxon>Bradyrhizobium</taxon>
    </lineage>
</organism>
<feature type="chain" id="PRO_5021737222" evidence="2">
    <location>
        <begin position="22"/>
        <end position="98"/>
    </location>
</feature>
<feature type="region of interest" description="Disordered" evidence="1">
    <location>
        <begin position="22"/>
        <end position="98"/>
    </location>
</feature>
<feature type="compositionally biased region" description="Polar residues" evidence="1">
    <location>
        <begin position="59"/>
        <end position="80"/>
    </location>
</feature>
<evidence type="ECO:0000256" key="1">
    <source>
        <dbReference type="SAM" id="MobiDB-lite"/>
    </source>
</evidence>
<accession>A0A562RPK7</accession>
<evidence type="ECO:0000313" key="3">
    <source>
        <dbReference type="EMBL" id="TWI70484.1"/>
    </source>
</evidence>
<name>A0A562RPK7_9BRAD</name>
<reference evidence="3 4" key="1">
    <citation type="journal article" date="2015" name="Stand. Genomic Sci.">
        <title>Genomic Encyclopedia of Bacterial and Archaeal Type Strains, Phase III: the genomes of soil and plant-associated and newly described type strains.</title>
        <authorList>
            <person name="Whitman W.B."/>
            <person name="Woyke T."/>
            <person name="Klenk H.P."/>
            <person name="Zhou Y."/>
            <person name="Lilburn T.G."/>
            <person name="Beck B.J."/>
            <person name="De Vos P."/>
            <person name="Vandamme P."/>
            <person name="Eisen J.A."/>
            <person name="Garrity G."/>
            <person name="Hugenholtz P."/>
            <person name="Kyrpides N.C."/>
        </authorList>
    </citation>
    <scope>NUCLEOTIDE SEQUENCE [LARGE SCALE GENOMIC DNA]</scope>
    <source>
        <strain evidence="3 4">CGMCC 1.10948</strain>
    </source>
</reference>
<feature type="signal peptide" evidence="2">
    <location>
        <begin position="1"/>
        <end position="21"/>
    </location>
</feature>
<keyword evidence="2" id="KW-0732">Signal</keyword>
<keyword evidence="4" id="KW-1185">Reference proteome</keyword>
<dbReference type="Proteomes" id="UP000316291">
    <property type="component" value="Unassembled WGS sequence"/>
</dbReference>
<dbReference type="AlphaFoldDB" id="A0A562RPK7"/>
<proteinExistence type="predicted"/>
<protein>
    <submittedName>
        <fullName evidence="3">Uncharacterized protein</fullName>
    </submittedName>
</protein>
<gene>
    <name evidence="3" type="ORF">IQ16_03657</name>
</gene>
<comment type="caution">
    <text evidence="3">The sequence shown here is derived from an EMBL/GenBank/DDBJ whole genome shotgun (WGS) entry which is preliminary data.</text>
</comment>
<evidence type="ECO:0000313" key="4">
    <source>
        <dbReference type="Proteomes" id="UP000316291"/>
    </source>
</evidence>
<dbReference type="OrthoDB" id="8256452at2"/>
<sequence length="98" mass="9748">MRFIASALLFALALSAPAALAQTTKPDVSAAPSAQNSGAGIAGQPGNKNGPAAKPGETVGSSSTLNQQNPTIQQQDTSNIKGLPGNKSGPPAKNPEQQ</sequence>
<evidence type="ECO:0000256" key="2">
    <source>
        <dbReference type="SAM" id="SignalP"/>
    </source>
</evidence>
<dbReference type="EMBL" id="VLLA01000008">
    <property type="protein sequence ID" value="TWI70484.1"/>
    <property type="molecule type" value="Genomic_DNA"/>
</dbReference>
<feature type="compositionally biased region" description="Polar residues" evidence="1">
    <location>
        <begin position="22"/>
        <end position="38"/>
    </location>
</feature>